<feature type="compositionally biased region" description="Low complexity" evidence="1">
    <location>
        <begin position="1155"/>
        <end position="1179"/>
    </location>
</feature>
<feature type="domain" description="PX" evidence="2">
    <location>
        <begin position="853"/>
        <end position="978"/>
    </location>
</feature>
<feature type="compositionally biased region" description="Low complexity" evidence="1">
    <location>
        <begin position="1236"/>
        <end position="1251"/>
    </location>
</feature>
<dbReference type="Pfam" id="PF00787">
    <property type="entry name" value="PX"/>
    <property type="match status" value="1"/>
</dbReference>
<evidence type="ECO:0000313" key="4">
    <source>
        <dbReference type="Proteomes" id="UP000193920"/>
    </source>
</evidence>
<feature type="region of interest" description="Disordered" evidence="1">
    <location>
        <begin position="1123"/>
        <end position="1355"/>
    </location>
</feature>
<dbReference type="PANTHER" id="PTHR10555">
    <property type="entry name" value="SORTING NEXIN"/>
    <property type="match status" value="1"/>
</dbReference>
<feature type="compositionally biased region" description="Polar residues" evidence="1">
    <location>
        <begin position="485"/>
        <end position="502"/>
    </location>
</feature>
<dbReference type="GO" id="GO:0005768">
    <property type="term" value="C:endosome"/>
    <property type="evidence" value="ECO:0007669"/>
    <property type="project" value="TreeGrafter"/>
</dbReference>
<feature type="region of interest" description="Disordered" evidence="1">
    <location>
        <begin position="1"/>
        <end position="22"/>
    </location>
</feature>
<name>A0A1Y2EWA4_9FUNG</name>
<evidence type="ECO:0000259" key="2">
    <source>
        <dbReference type="PROSITE" id="PS50195"/>
    </source>
</evidence>
<dbReference type="SMART" id="SM00312">
    <property type="entry name" value="PX"/>
    <property type="match status" value="1"/>
</dbReference>
<reference evidence="3 4" key="1">
    <citation type="submission" date="2016-08" db="EMBL/GenBank/DDBJ databases">
        <title>A Parts List for Fungal Cellulosomes Revealed by Comparative Genomics.</title>
        <authorList>
            <consortium name="DOE Joint Genome Institute"/>
            <person name="Haitjema C.H."/>
            <person name="Gilmore S.P."/>
            <person name="Henske J.K."/>
            <person name="Solomon K.V."/>
            <person name="De Groot R."/>
            <person name="Kuo A."/>
            <person name="Mondo S.J."/>
            <person name="Salamov A.A."/>
            <person name="Labutti K."/>
            <person name="Zhao Z."/>
            <person name="Chiniquy J."/>
            <person name="Barry K."/>
            <person name="Brewer H.M."/>
            <person name="Purvine S.O."/>
            <person name="Wright A.T."/>
            <person name="Boxma B."/>
            <person name="Van Alen T."/>
            <person name="Hackstein J.H."/>
            <person name="Baker S.E."/>
            <person name="Grigoriev I.V."/>
            <person name="O'Malley M.A."/>
        </authorList>
    </citation>
    <scope>NUCLEOTIDE SEQUENCE [LARGE SCALE GENOMIC DNA]</scope>
    <source>
        <strain evidence="3 4">G1</strain>
    </source>
</reference>
<feature type="compositionally biased region" description="Low complexity" evidence="1">
    <location>
        <begin position="328"/>
        <end position="363"/>
    </location>
</feature>
<feature type="region of interest" description="Disordered" evidence="1">
    <location>
        <begin position="429"/>
        <end position="513"/>
    </location>
</feature>
<feature type="compositionally biased region" description="Polar residues" evidence="1">
    <location>
        <begin position="1225"/>
        <end position="1235"/>
    </location>
</feature>
<evidence type="ECO:0000256" key="1">
    <source>
        <dbReference type="SAM" id="MobiDB-lite"/>
    </source>
</evidence>
<accession>A0A1Y2EWA4</accession>
<dbReference type="SUPFAM" id="SSF64268">
    <property type="entry name" value="PX domain"/>
    <property type="match status" value="1"/>
</dbReference>
<feature type="compositionally biased region" description="Low complexity" evidence="1">
    <location>
        <begin position="681"/>
        <end position="695"/>
    </location>
</feature>
<feature type="compositionally biased region" description="Low complexity" evidence="1">
    <location>
        <begin position="1260"/>
        <end position="1320"/>
    </location>
</feature>
<feature type="compositionally biased region" description="Basic residues" evidence="1">
    <location>
        <begin position="438"/>
        <end position="467"/>
    </location>
</feature>
<feature type="region of interest" description="Disordered" evidence="1">
    <location>
        <begin position="681"/>
        <end position="707"/>
    </location>
</feature>
<gene>
    <name evidence="3" type="ORF">LY90DRAFT_665742</name>
</gene>
<feature type="compositionally biased region" description="Basic and acidic residues" evidence="1">
    <location>
        <begin position="696"/>
        <end position="707"/>
    </location>
</feature>
<feature type="region of interest" description="Disordered" evidence="1">
    <location>
        <begin position="323"/>
        <end position="390"/>
    </location>
</feature>
<proteinExistence type="predicted"/>
<evidence type="ECO:0000313" key="3">
    <source>
        <dbReference type="EMBL" id="ORY75869.1"/>
    </source>
</evidence>
<sequence>MEKTENNNAREGTFTSIKNSLGSPSVIYNPESQLLNEMIKDSNTFQSKRSSLSMNSFLDDSQDHDNNKISYTNPFSNNIAEELSAELSRRFILDSEDESATEENSKDVNELLLFKRKLNPKAPESTISENDALSSIYTDNEYGTETQTETQSEYSVNSSKDFKLENEPLKDRIWYYRKPPTSNEDYGHVANNKVNHDPSDSDDSSTMDDSTAAIMQLKLHHYVSTNNLKVKKDNNSIVKRRTTISYSRFKPNLNTNFDFNHDINDIPLFSNNEFKTEAKENYQITDTTFEDYNTSLLLNMTGDASRKRRSQLNHRSRTFSQAMVNEHSSTFSPPLSSNSFKKITSNNNNSNNSFSNISNSNKKQPQLNNPMGLNSVRPGHGGSSGKSENNIQNNIETATVDNSNQLFKVLLMAKDHILSLGGKIKRTNSIRSTASKRSSIRKYQKNPKRHNTRRRSRYSLKGHRKSSKQQNYHSNLHDQSEDEMTTISSTTDADKSINSITSPLRKKSSNSGYLKPYIGKKSSGILSRNSSLLSASTKRSSLYGKSKFYQNDHSINYSASNLSESSAGIDLDEAKKYDESFDLDVQNNSKNDKPGVYGVYPDSYYSEYHGPTASSVDGRSSIYDYDEEEEESVVSESDNILSSYTTGGETYNDIFDIHNRLNVKPLEPLKNESAMVSNDKTTKTTLNNNNNSITNDKTESDTETKREDINRKVLKKNLSSSTIETNLSSDSLTPTITNSNVNHLNDNETKSEYTADRTTITGSVYGDNKSNAPNQGIQRIGNTNNYEAFSNFVGIKRNWDEETASTLSRFNENESRHPIEIASMPEGIRDSNNYPTIKQIPLPYYRYGVYMYITDPVIVQTRTMMERMFSAHTLYTITVKLLRPNLPMYRNDNICTFTVHKRYRQFRSFYKEIHKKYKDTINDWPEFPKKTFFDRFDSDTIKNRAFAFSSLMSFVSLHPLLYNCPVLLTFLEITGSMNNPLSNINSNISKRKGTFENTNQPIEGKTIQFEGRNVAPSIPKIFGSLGRRQYPPGFYGQPPQGQSYYEQSLSYNNNNVNNMQLQRRSMYGKIENNYYNPDYYSSFGRPQLSKMRTTELLRNRNSLYSNLSATEIERINRNDHDTSTIATIKPSAKEVSSTTPKVKATDSKNSKDLSESTSSTTTTATLCKSTANPSISSNESIKKEKNQSPSQLEQSQQQYSNDQKLHISSTSSPSSSNAPTPKLSCHNTSRIESQDSLNNLLSTPTSSSINLKNDINNPNSSSSTTTELEKIPNNINSNIPNKTMDSKNTNNTNNTNSNLIDITSKSSSPTSSSSNTSNSTAKGKDVSQSNDNSENKDTIQSIIPRPRPRPRPRNPVVYRNMDEMDLNYMPVSRYSHYQQIKEIPGFQYLISEFPKLRTTQNKRYSSIF</sequence>
<keyword evidence="4" id="KW-1185">Reference proteome</keyword>
<dbReference type="EMBL" id="MCOG01000024">
    <property type="protein sequence ID" value="ORY75869.1"/>
    <property type="molecule type" value="Genomic_DNA"/>
</dbReference>
<dbReference type="Gene3D" id="3.30.1520.10">
    <property type="entry name" value="Phox-like domain"/>
    <property type="match status" value="1"/>
</dbReference>
<dbReference type="STRING" id="1754190.A0A1Y2EWA4"/>
<protein>
    <recommendedName>
        <fullName evidence="2">PX domain-containing protein</fullName>
    </recommendedName>
</protein>
<dbReference type="InterPro" id="IPR001683">
    <property type="entry name" value="PX_dom"/>
</dbReference>
<dbReference type="OrthoDB" id="5975050at2759"/>
<dbReference type="Proteomes" id="UP000193920">
    <property type="component" value="Unassembled WGS sequence"/>
</dbReference>
<comment type="caution">
    <text evidence="3">The sequence shown here is derived from an EMBL/GenBank/DDBJ whole genome shotgun (WGS) entry which is preliminary data.</text>
</comment>
<dbReference type="PANTHER" id="PTHR10555:SF170">
    <property type="entry name" value="FI18122P1"/>
    <property type="match status" value="1"/>
</dbReference>
<dbReference type="InterPro" id="IPR036871">
    <property type="entry name" value="PX_dom_sf"/>
</dbReference>
<feature type="region of interest" description="Disordered" evidence="1">
    <location>
        <begin position="184"/>
        <end position="208"/>
    </location>
</feature>
<dbReference type="PROSITE" id="PS50195">
    <property type="entry name" value="PX"/>
    <property type="match status" value="1"/>
</dbReference>
<organism evidence="3 4">
    <name type="scientific">Neocallimastix californiae</name>
    <dbReference type="NCBI Taxonomy" id="1754190"/>
    <lineage>
        <taxon>Eukaryota</taxon>
        <taxon>Fungi</taxon>
        <taxon>Fungi incertae sedis</taxon>
        <taxon>Chytridiomycota</taxon>
        <taxon>Chytridiomycota incertae sedis</taxon>
        <taxon>Neocallimastigomycetes</taxon>
        <taxon>Neocallimastigales</taxon>
        <taxon>Neocallimastigaceae</taxon>
        <taxon>Neocallimastix</taxon>
    </lineage>
</organism>
<feature type="compositionally biased region" description="Basic and acidic residues" evidence="1">
    <location>
        <begin position="1143"/>
        <end position="1154"/>
    </location>
</feature>
<dbReference type="GO" id="GO:0035091">
    <property type="term" value="F:phosphatidylinositol binding"/>
    <property type="evidence" value="ECO:0007669"/>
    <property type="project" value="InterPro"/>
</dbReference>
<feature type="compositionally biased region" description="Low complexity" evidence="1">
    <location>
        <begin position="1187"/>
        <end position="1216"/>
    </location>
</feature>